<comment type="caution">
    <text evidence="1">The sequence shown here is derived from an EMBL/GenBank/DDBJ whole genome shotgun (WGS) entry which is preliminary data.</text>
</comment>
<feature type="non-terminal residue" evidence="1">
    <location>
        <position position="1"/>
    </location>
</feature>
<name>A0A8T4J7W4_9ACTN</name>
<organism evidence="1 2">
    <name type="scientific">Streptomyces daliensis</name>
    <dbReference type="NCBI Taxonomy" id="299421"/>
    <lineage>
        <taxon>Bacteria</taxon>
        <taxon>Bacillati</taxon>
        <taxon>Actinomycetota</taxon>
        <taxon>Actinomycetes</taxon>
        <taxon>Kitasatosporales</taxon>
        <taxon>Streptomycetaceae</taxon>
        <taxon>Streptomyces</taxon>
    </lineage>
</organism>
<protein>
    <submittedName>
        <fullName evidence="1">DegT/DnrJ/EryC1/StrS family aminotransferase</fullName>
    </submittedName>
</protein>
<dbReference type="GO" id="GO:0008483">
    <property type="term" value="F:transaminase activity"/>
    <property type="evidence" value="ECO:0007669"/>
    <property type="project" value="UniProtKB-KW"/>
</dbReference>
<dbReference type="Proteomes" id="UP000675554">
    <property type="component" value="Unassembled WGS sequence"/>
</dbReference>
<gene>
    <name evidence="1" type="ORF">KDA82_41570</name>
</gene>
<dbReference type="EMBL" id="JAGSMN010002537">
    <property type="protein sequence ID" value="MBR7679312.1"/>
    <property type="molecule type" value="Genomic_DNA"/>
</dbReference>
<keyword evidence="1" id="KW-0032">Aminotransferase</keyword>
<sequence>YGRRIEDFPVSLGVIEETLTIQRWHLNPESEPVLSLCADAVEKVWGHLDRVVAHYGDLDYRPPWHKVTETAEVSHG</sequence>
<accession>A0A8T4J7W4</accession>
<dbReference type="AlphaFoldDB" id="A0A8T4J7W4"/>
<reference evidence="1" key="1">
    <citation type="submission" date="2021-04" db="EMBL/GenBank/DDBJ databases">
        <title>Sequencing of actinobacteria type strains.</title>
        <authorList>
            <person name="Nguyen G.-S."/>
            <person name="Wentzel A."/>
        </authorList>
    </citation>
    <scope>NUCLEOTIDE SEQUENCE</scope>
    <source>
        <strain evidence="1">DSM 42095</strain>
    </source>
</reference>
<keyword evidence="1" id="KW-0808">Transferase</keyword>
<evidence type="ECO:0000313" key="1">
    <source>
        <dbReference type="EMBL" id="MBR7679312.1"/>
    </source>
</evidence>
<proteinExistence type="predicted"/>
<evidence type="ECO:0000313" key="2">
    <source>
        <dbReference type="Proteomes" id="UP000675554"/>
    </source>
</evidence>
<keyword evidence="2" id="KW-1185">Reference proteome</keyword>